<feature type="domain" description="F5/8 type C" evidence="2">
    <location>
        <begin position="505"/>
        <end position="552"/>
    </location>
</feature>
<dbReference type="Proteomes" id="UP000649753">
    <property type="component" value="Unassembled WGS sequence"/>
</dbReference>
<dbReference type="InterPro" id="IPR008979">
    <property type="entry name" value="Galactose-bd-like_sf"/>
</dbReference>
<keyword evidence="1" id="KW-0732">Signal</keyword>
<dbReference type="Pfam" id="PF00754">
    <property type="entry name" value="F5_F8_type_C"/>
    <property type="match status" value="1"/>
</dbReference>
<dbReference type="SUPFAM" id="SSF49785">
    <property type="entry name" value="Galactose-binding domain-like"/>
    <property type="match status" value="2"/>
</dbReference>
<evidence type="ECO:0000259" key="2">
    <source>
        <dbReference type="Pfam" id="PF00754"/>
    </source>
</evidence>
<evidence type="ECO:0000256" key="1">
    <source>
        <dbReference type="SAM" id="SignalP"/>
    </source>
</evidence>
<dbReference type="EMBL" id="JADBEB010000001">
    <property type="protein sequence ID" value="MBE1485495.1"/>
    <property type="molecule type" value="Genomic_DNA"/>
</dbReference>
<reference evidence="3" key="1">
    <citation type="submission" date="2020-10" db="EMBL/GenBank/DDBJ databases">
        <title>Sequencing the genomes of 1000 actinobacteria strains.</title>
        <authorList>
            <person name="Klenk H.-P."/>
        </authorList>
    </citation>
    <scope>NUCLEOTIDE SEQUENCE</scope>
    <source>
        <strain evidence="3">DSM 46832</strain>
    </source>
</reference>
<evidence type="ECO:0000313" key="4">
    <source>
        <dbReference type="Proteomes" id="UP000649753"/>
    </source>
</evidence>
<dbReference type="Gene3D" id="2.60.120.260">
    <property type="entry name" value="Galactose-binding domain-like"/>
    <property type="match status" value="2"/>
</dbReference>
<organism evidence="3 4">
    <name type="scientific">Plantactinospora soyae</name>
    <dbReference type="NCBI Taxonomy" id="1544732"/>
    <lineage>
        <taxon>Bacteria</taxon>
        <taxon>Bacillati</taxon>
        <taxon>Actinomycetota</taxon>
        <taxon>Actinomycetes</taxon>
        <taxon>Micromonosporales</taxon>
        <taxon>Micromonosporaceae</taxon>
        <taxon>Plantactinospora</taxon>
    </lineage>
</organism>
<gene>
    <name evidence="3" type="ORF">H4W31_001133</name>
</gene>
<dbReference type="PROSITE" id="PS51318">
    <property type="entry name" value="TAT"/>
    <property type="match status" value="1"/>
</dbReference>
<name>A0A927M288_9ACTN</name>
<feature type="chain" id="PRO_5038600304" description="F5/8 type C domain-containing protein" evidence="1">
    <location>
        <begin position="30"/>
        <end position="776"/>
    </location>
</feature>
<accession>A0A927M288</accession>
<dbReference type="RefSeq" id="WP_192765674.1">
    <property type="nucleotide sequence ID" value="NZ_JADBEB010000001.1"/>
</dbReference>
<dbReference type="AlphaFoldDB" id="A0A927M288"/>
<sequence length="776" mass="81266">MSRKPSTRHRRALGAGAAFVALVALVSVAGPAGPAGARERAAGHGVGEFGPQGGTVAAAGATDRAAAQIEPTVVTSFDTSAAGGGARPLLGDVTGDGRLDVVMMQPHYTADDRYEGALVAALTAYDLDGTRLWQAGTVDPRGRNNGSDIPAQVHDVDGDGDNEVVAVMHPGGNTAVEGRFMIFDGRTGQLVRDFALPDRLAHDAIIFANLSGGNTAREIVLKDRYDTAWALDNQGTVLWTHVGNTGHYPWPYDFTGDGRQEIMIGYDMLSPDGELLWRHQGDGHADTMWMADITGNDELELMLGGDAAVAHDGRTGAEIWRNSDIVETQNIMTGDYLPERPGLESLGLDRIDRTANGYDGLFLLDVNGQHVWREARETRGCWGSIPEPIHNWTGDYSDLIMVWNRGCGEPTTIMNGAGDVISTLDSTARLWHADFCGDDREEVVEYIQGRSLTIKSNGPCDLAAKVTGHPLPQAKRLYNYTRYTAGDSPVTLSTGRPTGTTSALAGQPGGLAVDGDPATAWRAATDGAGQSWQVDLGRWYTLTGIELTFPATDLRNACTRTVTGRHAGPLTVLAGVTCLDRATVTGPVTVLPGAALAATDATVGGPLSALGARAVQVTGSRIGGAVSLVGGTGRLVLTGNQLTGPVSLVGNRTGSAPVVVSDNAVGGVLACAANQPAPVRGGEPNTVGGRSAGQCADVPAGDPHGTEFGYGYVVETSTDGQNWVRVLDRTANDLTAATQQALFTGLGRHVRVTFTDLPELPYARAGLAEVAVRGNR</sequence>
<protein>
    <recommendedName>
        <fullName evidence="2">F5/8 type C domain-containing protein</fullName>
    </recommendedName>
</protein>
<dbReference type="SUPFAM" id="SSF69318">
    <property type="entry name" value="Integrin alpha N-terminal domain"/>
    <property type="match status" value="1"/>
</dbReference>
<dbReference type="InterPro" id="IPR006311">
    <property type="entry name" value="TAT_signal"/>
</dbReference>
<dbReference type="Gene3D" id="2.130.10.130">
    <property type="entry name" value="Integrin alpha, N-terminal"/>
    <property type="match status" value="1"/>
</dbReference>
<feature type="signal peptide" evidence="1">
    <location>
        <begin position="1"/>
        <end position="29"/>
    </location>
</feature>
<keyword evidence="4" id="KW-1185">Reference proteome</keyword>
<dbReference type="InterPro" id="IPR000421">
    <property type="entry name" value="FA58C"/>
</dbReference>
<evidence type="ECO:0000313" key="3">
    <source>
        <dbReference type="EMBL" id="MBE1485495.1"/>
    </source>
</evidence>
<comment type="caution">
    <text evidence="3">The sequence shown here is derived from an EMBL/GenBank/DDBJ whole genome shotgun (WGS) entry which is preliminary data.</text>
</comment>
<proteinExistence type="predicted"/>
<dbReference type="InterPro" id="IPR028994">
    <property type="entry name" value="Integrin_alpha_N"/>
</dbReference>